<dbReference type="Proteomes" id="UP001219525">
    <property type="component" value="Unassembled WGS sequence"/>
</dbReference>
<dbReference type="InterPro" id="IPR040521">
    <property type="entry name" value="KDZ"/>
</dbReference>
<protein>
    <recommendedName>
        <fullName evidence="4">CxC1-like cysteine cluster associated with KDZ transposases domain-containing protein</fullName>
    </recommendedName>
</protein>
<feature type="compositionally biased region" description="Acidic residues" evidence="1">
    <location>
        <begin position="753"/>
        <end position="770"/>
    </location>
</feature>
<feature type="region of interest" description="Disordered" evidence="1">
    <location>
        <begin position="719"/>
        <end position="770"/>
    </location>
</feature>
<dbReference type="PANTHER" id="PTHR33096">
    <property type="entry name" value="CXC2 DOMAIN-CONTAINING PROTEIN"/>
    <property type="match status" value="1"/>
</dbReference>
<dbReference type="PANTHER" id="PTHR33096:SF1">
    <property type="entry name" value="CXC1-LIKE CYSTEINE CLUSTER ASSOCIATED WITH KDZ TRANSPOSASES DOMAIN-CONTAINING PROTEIN"/>
    <property type="match status" value="1"/>
</dbReference>
<proteinExistence type="predicted"/>
<keyword evidence="3" id="KW-1185">Reference proteome</keyword>
<name>A0AAD6YBG8_9AGAR</name>
<dbReference type="EMBL" id="JARJCW010000049">
    <property type="protein sequence ID" value="KAJ7203887.1"/>
    <property type="molecule type" value="Genomic_DNA"/>
</dbReference>
<accession>A0AAD6YBG8</accession>
<evidence type="ECO:0008006" key="4">
    <source>
        <dbReference type="Google" id="ProtNLM"/>
    </source>
</evidence>
<sequence length="798" mass="90845">MARDEPFFASGLVRQGLFPCTPGVASVAITTRTLEVFRRMKLRCPRMGIQAWVRGLCDIHGVPPRPYLGAQFSIAFDFYLAVLDDVDRQVRAALGRDTPDWRLRNACPCCLYKVQGEPELELPFLATMDGNNSLKRIHRRTAEDYDAEGNVVDWESRERVDRRVPAGDYYLSRREVDSWAIGDGEEAAKVHAEGDGDEDEGDDRGCAERWHNMNENETSKSWGIYDETGIFVALCRHGFVLKVVDMVKSGELMKYGYAVVAHIIQVLEEIATTMGYDIGCKFRQLVMKHPRLGPIARRAKFRSMIGAFHGTGHNHLCQTRNLPKYTPGVGTEGFELCEKFFSKSNALAGRTRYLSVFHRLQAITTYLQHSDRAEAYDALSQNIVNNYRRVLDTIDGEESLRDAMRTLGVSDRSTFDEWLAAEREHLESLEKEPEGETLEMEYYQKLAAELRQDAFVHVRPDDNIADAAKATRQQEARRRHIFELAEKSLEAVMYLESRMGVATRWVPGDEKWLEAQDLVSKRRYQRALDTLEKLVVERLSELWKMNLTGTGFKLRRHIAKALQSRSKAVRSALDAYNQAAAALDPPRPQLSWDAVVEYGFLSEFELLKFSRRDIRREPWAMPMGRAAMDRDFGLRRAKEMVTRLNMEIRRLVTHIRDEEAFVGHHVERLREDGKPELAHQVQLYGRETGRFNTLHHLRLTKLIKDKRCTASLTPGIAVSDERKLQPLHGPQLDEDEDVDMPDAATHANNADVSDSEDDSEHDEGLEDVDEEGIANCVDGILRLTVDAVDGRNHGGVGL</sequence>
<dbReference type="Pfam" id="PF18758">
    <property type="entry name" value="KDZ"/>
    <property type="match status" value="1"/>
</dbReference>
<evidence type="ECO:0000313" key="2">
    <source>
        <dbReference type="EMBL" id="KAJ7203887.1"/>
    </source>
</evidence>
<reference evidence="2" key="1">
    <citation type="submission" date="2023-03" db="EMBL/GenBank/DDBJ databases">
        <title>Massive genome expansion in bonnet fungi (Mycena s.s.) driven by repeated elements and novel gene families across ecological guilds.</title>
        <authorList>
            <consortium name="Lawrence Berkeley National Laboratory"/>
            <person name="Harder C.B."/>
            <person name="Miyauchi S."/>
            <person name="Viragh M."/>
            <person name="Kuo A."/>
            <person name="Thoen E."/>
            <person name="Andreopoulos B."/>
            <person name="Lu D."/>
            <person name="Skrede I."/>
            <person name="Drula E."/>
            <person name="Henrissat B."/>
            <person name="Morin E."/>
            <person name="Kohler A."/>
            <person name="Barry K."/>
            <person name="LaButti K."/>
            <person name="Morin E."/>
            <person name="Salamov A."/>
            <person name="Lipzen A."/>
            <person name="Mereny Z."/>
            <person name="Hegedus B."/>
            <person name="Baldrian P."/>
            <person name="Stursova M."/>
            <person name="Weitz H."/>
            <person name="Taylor A."/>
            <person name="Grigoriev I.V."/>
            <person name="Nagy L.G."/>
            <person name="Martin F."/>
            <person name="Kauserud H."/>
        </authorList>
    </citation>
    <scope>NUCLEOTIDE SEQUENCE</scope>
    <source>
        <strain evidence="2">9144</strain>
    </source>
</reference>
<gene>
    <name evidence="2" type="ORF">GGX14DRAFT_369219</name>
</gene>
<dbReference type="AlphaFoldDB" id="A0AAD6YBG8"/>
<comment type="caution">
    <text evidence="2">The sequence shown here is derived from an EMBL/GenBank/DDBJ whole genome shotgun (WGS) entry which is preliminary data.</text>
</comment>
<evidence type="ECO:0000313" key="3">
    <source>
        <dbReference type="Proteomes" id="UP001219525"/>
    </source>
</evidence>
<organism evidence="2 3">
    <name type="scientific">Mycena pura</name>
    <dbReference type="NCBI Taxonomy" id="153505"/>
    <lineage>
        <taxon>Eukaryota</taxon>
        <taxon>Fungi</taxon>
        <taxon>Dikarya</taxon>
        <taxon>Basidiomycota</taxon>
        <taxon>Agaricomycotina</taxon>
        <taxon>Agaricomycetes</taxon>
        <taxon>Agaricomycetidae</taxon>
        <taxon>Agaricales</taxon>
        <taxon>Marasmiineae</taxon>
        <taxon>Mycenaceae</taxon>
        <taxon>Mycena</taxon>
    </lineage>
</organism>
<evidence type="ECO:0000256" key="1">
    <source>
        <dbReference type="SAM" id="MobiDB-lite"/>
    </source>
</evidence>